<proteinExistence type="predicted"/>
<reference evidence="4" key="1">
    <citation type="submission" date="2018-05" db="EMBL/GenBank/DDBJ databases">
        <authorList>
            <person name="Lanie J.A."/>
            <person name="Ng W.-L."/>
            <person name="Kazmierczak K.M."/>
            <person name="Andrzejewski T.M."/>
            <person name="Davidsen T.M."/>
            <person name="Wayne K.J."/>
            <person name="Tettelin H."/>
            <person name="Glass J.I."/>
            <person name="Rusch D."/>
            <person name="Podicherti R."/>
            <person name="Tsui H.-C.T."/>
            <person name="Winkler M.E."/>
        </authorList>
    </citation>
    <scope>NUCLEOTIDE SEQUENCE</scope>
</reference>
<dbReference type="InterPro" id="IPR052574">
    <property type="entry name" value="CDIRP"/>
</dbReference>
<evidence type="ECO:0000256" key="1">
    <source>
        <dbReference type="ARBA" id="ARBA00022614"/>
    </source>
</evidence>
<keyword evidence="2" id="KW-0677">Repeat</keyword>
<protein>
    <recommendedName>
        <fullName evidence="3">FlgD/Vpr Ig-like domain-containing protein</fullName>
    </recommendedName>
</protein>
<name>A0A381XE63_9ZZZZ</name>
<dbReference type="InterPro" id="IPR026444">
    <property type="entry name" value="Secre_tail"/>
</dbReference>
<sequence>MKKIAILFIVLLTSSFVFAQKTYVPDDKFEQALIDLGYDTTLDDSVLTANISGVTTLDVGDKSISDLTGIEAFVALEDLRLWDNSLTSLDVTKNTALKSLSLGRNSLTSLDVTKNTALKSLSVTSNRLTSLDVSKNTTLKELWCDFNSLTSLDVSNNTALEWLYCPSNSLTSLIMRNGATSQLYKFDATRNYSLNCIETLDPAYATANWTSGYGNIDAGVTFAYICGVDVDGVSTYNNNGIKAITFNVELPTHSLPDTDISLGFWKSGAENHECTGCNGRDTVSMRKLSDDHWEATVGLDTILVANGETGESQYWYHYFKTIPDYTIKEDLERFKSEPNPDGLRQLEPGWHKQSSLSNKDTVIAWNNIAPVNFDWVSAASDTIKISQSNLTEEYELKWSESKDVEGDAIDYLLYAQIGVYPAEEVYDTTSTSVQITYEEFLEPVFELFPMLPGATVRFSLLASDGKDTVKVSGDDRVLFVNRYDYLSIAAEGVPLEFALHENYPNPFNPTTTLRFDLPEVSDITLIIYNMLGQKVRTFNYENTSAGYHSVTWDATNDLGQQVGAGVYLYQLQTNNFVKTRKMVLLK</sequence>
<organism evidence="4">
    <name type="scientific">marine metagenome</name>
    <dbReference type="NCBI Taxonomy" id="408172"/>
    <lineage>
        <taxon>unclassified sequences</taxon>
        <taxon>metagenomes</taxon>
        <taxon>ecological metagenomes</taxon>
    </lineage>
</organism>
<keyword evidence="1" id="KW-0433">Leucine-rich repeat</keyword>
<dbReference type="PANTHER" id="PTHR47566">
    <property type="match status" value="1"/>
</dbReference>
<feature type="domain" description="FlgD/Vpr Ig-like" evidence="3">
    <location>
        <begin position="512"/>
        <end position="573"/>
    </location>
</feature>
<evidence type="ECO:0000256" key="2">
    <source>
        <dbReference type="ARBA" id="ARBA00022737"/>
    </source>
</evidence>
<dbReference type="EMBL" id="UINC01014856">
    <property type="protein sequence ID" value="SVA63035.1"/>
    <property type="molecule type" value="Genomic_DNA"/>
</dbReference>
<evidence type="ECO:0000313" key="4">
    <source>
        <dbReference type="EMBL" id="SVA63035.1"/>
    </source>
</evidence>
<dbReference type="Pfam" id="PF13860">
    <property type="entry name" value="FlgD_ig"/>
    <property type="match status" value="1"/>
</dbReference>
<dbReference type="GO" id="GO:0035591">
    <property type="term" value="F:signaling adaptor activity"/>
    <property type="evidence" value="ECO:0007669"/>
    <property type="project" value="TreeGrafter"/>
</dbReference>
<dbReference type="InterPro" id="IPR032675">
    <property type="entry name" value="LRR_dom_sf"/>
</dbReference>
<gene>
    <name evidence="4" type="ORF">METZ01_LOCUS115889</name>
</gene>
<dbReference type="SUPFAM" id="SSF52058">
    <property type="entry name" value="L domain-like"/>
    <property type="match status" value="1"/>
</dbReference>
<dbReference type="NCBIfam" id="TIGR04183">
    <property type="entry name" value="Por_Secre_tail"/>
    <property type="match status" value="1"/>
</dbReference>
<evidence type="ECO:0000259" key="3">
    <source>
        <dbReference type="Pfam" id="PF13860"/>
    </source>
</evidence>
<dbReference type="Gene3D" id="2.60.40.4070">
    <property type="match status" value="1"/>
</dbReference>
<dbReference type="InterPro" id="IPR025965">
    <property type="entry name" value="FlgD/Vpr_Ig-like"/>
</dbReference>
<dbReference type="AlphaFoldDB" id="A0A381XE63"/>
<dbReference type="PANTHER" id="PTHR47566:SF1">
    <property type="entry name" value="PROTEIN NUD1"/>
    <property type="match status" value="1"/>
</dbReference>
<dbReference type="Gene3D" id="3.80.10.10">
    <property type="entry name" value="Ribonuclease Inhibitor"/>
    <property type="match status" value="1"/>
</dbReference>
<accession>A0A381XE63</accession>